<reference evidence="1 2" key="2">
    <citation type="journal article" date="2022" name="Mol. Ecol. Resour.">
        <title>The genomes of chicory, endive, great burdock and yacon provide insights into Asteraceae paleo-polyploidization history and plant inulin production.</title>
        <authorList>
            <person name="Fan W."/>
            <person name="Wang S."/>
            <person name="Wang H."/>
            <person name="Wang A."/>
            <person name="Jiang F."/>
            <person name="Liu H."/>
            <person name="Zhao H."/>
            <person name="Xu D."/>
            <person name="Zhang Y."/>
        </authorList>
    </citation>
    <scope>NUCLEOTIDE SEQUENCE [LARGE SCALE GENOMIC DNA]</scope>
    <source>
        <strain evidence="2">cv. Yunnan</strain>
        <tissue evidence="1">Leaves</tissue>
    </source>
</reference>
<dbReference type="EMBL" id="CM042033">
    <property type="protein sequence ID" value="KAI3773760.1"/>
    <property type="molecule type" value="Genomic_DNA"/>
</dbReference>
<protein>
    <submittedName>
        <fullName evidence="1">Uncharacterized protein</fullName>
    </submittedName>
</protein>
<reference evidence="2" key="1">
    <citation type="journal article" date="2022" name="Mol. Ecol. Resour.">
        <title>The genomes of chicory, endive, great burdock and yacon provide insights into Asteraceae palaeo-polyploidization history and plant inulin production.</title>
        <authorList>
            <person name="Fan W."/>
            <person name="Wang S."/>
            <person name="Wang H."/>
            <person name="Wang A."/>
            <person name="Jiang F."/>
            <person name="Liu H."/>
            <person name="Zhao H."/>
            <person name="Xu D."/>
            <person name="Zhang Y."/>
        </authorList>
    </citation>
    <scope>NUCLEOTIDE SEQUENCE [LARGE SCALE GENOMIC DNA]</scope>
    <source>
        <strain evidence="2">cv. Yunnan</strain>
    </source>
</reference>
<dbReference type="Proteomes" id="UP001056120">
    <property type="component" value="Linkage Group LG16"/>
</dbReference>
<name>A0ACB9FRL0_9ASTR</name>
<evidence type="ECO:0000313" key="1">
    <source>
        <dbReference type="EMBL" id="KAI3773760.1"/>
    </source>
</evidence>
<comment type="caution">
    <text evidence="1">The sequence shown here is derived from an EMBL/GenBank/DDBJ whole genome shotgun (WGS) entry which is preliminary data.</text>
</comment>
<evidence type="ECO:0000313" key="2">
    <source>
        <dbReference type="Proteomes" id="UP001056120"/>
    </source>
</evidence>
<gene>
    <name evidence="1" type="ORF">L1987_48292</name>
</gene>
<keyword evidence="2" id="KW-1185">Reference proteome</keyword>
<organism evidence="1 2">
    <name type="scientific">Smallanthus sonchifolius</name>
    <dbReference type="NCBI Taxonomy" id="185202"/>
    <lineage>
        <taxon>Eukaryota</taxon>
        <taxon>Viridiplantae</taxon>
        <taxon>Streptophyta</taxon>
        <taxon>Embryophyta</taxon>
        <taxon>Tracheophyta</taxon>
        <taxon>Spermatophyta</taxon>
        <taxon>Magnoliopsida</taxon>
        <taxon>eudicotyledons</taxon>
        <taxon>Gunneridae</taxon>
        <taxon>Pentapetalae</taxon>
        <taxon>asterids</taxon>
        <taxon>campanulids</taxon>
        <taxon>Asterales</taxon>
        <taxon>Asteraceae</taxon>
        <taxon>Asteroideae</taxon>
        <taxon>Heliantheae alliance</taxon>
        <taxon>Millerieae</taxon>
        <taxon>Smallanthus</taxon>
    </lineage>
</organism>
<sequence length="158" mass="16508">MSGSGDGIGGLRYNRHDGGGYVSSDNPPPVGDSATAGIGNRRKEATTGSAAPGDGSLFRRQVLTFIRGSNQDPATHSVPPKIDGAYWVLGILIGGGKGWRGHYDGWTVFRRPQISVPARLVLSEMSGASPASQNDDLVLYHVGVSRSTSSKVCLDVLG</sequence>
<accession>A0ACB9FRL0</accession>
<proteinExistence type="predicted"/>